<dbReference type="AlphaFoldDB" id="A0A927ID73"/>
<comment type="catalytic activity">
    <reaction evidence="1">
        <text>Release of an N-terminal amino acid, Xaa-|-Yaa- from a peptide, amide or arylamide. Xaa is preferably Ala, but may be most amino acids including Pro (slow action). When a terminal hydrophobic residue is followed by a prolyl residue, the two may be released as an intact Xaa-Pro dipeptide.</text>
        <dbReference type="EC" id="3.4.11.2"/>
    </reaction>
</comment>
<dbReference type="PRINTS" id="PR00756">
    <property type="entry name" value="ALADIPTASE"/>
</dbReference>
<feature type="compositionally biased region" description="Pro residues" evidence="13">
    <location>
        <begin position="1"/>
        <end position="11"/>
    </location>
</feature>
<evidence type="ECO:0000256" key="10">
    <source>
        <dbReference type="ARBA" id="ARBA00023049"/>
    </source>
</evidence>
<evidence type="ECO:0000256" key="1">
    <source>
        <dbReference type="ARBA" id="ARBA00000098"/>
    </source>
</evidence>
<keyword evidence="10" id="KW-0482">Metalloprotease</keyword>
<evidence type="ECO:0000256" key="7">
    <source>
        <dbReference type="ARBA" id="ARBA00022723"/>
    </source>
</evidence>
<dbReference type="InterPro" id="IPR014782">
    <property type="entry name" value="Peptidase_M1_dom"/>
</dbReference>
<comment type="similarity">
    <text evidence="3">Belongs to the peptidase M1 family.</text>
</comment>
<evidence type="ECO:0000313" key="16">
    <source>
        <dbReference type="EMBL" id="MBD3932610.1"/>
    </source>
</evidence>
<dbReference type="Pfam" id="PF01433">
    <property type="entry name" value="Peptidase_M1"/>
    <property type="match status" value="1"/>
</dbReference>
<dbReference type="RefSeq" id="WP_191209915.1">
    <property type="nucleotide sequence ID" value="NZ_BAABKL010000014.1"/>
</dbReference>
<name>A0A927ID73_9ACTN</name>
<evidence type="ECO:0000256" key="9">
    <source>
        <dbReference type="ARBA" id="ARBA00022833"/>
    </source>
</evidence>
<evidence type="ECO:0000256" key="2">
    <source>
        <dbReference type="ARBA" id="ARBA00001947"/>
    </source>
</evidence>
<evidence type="ECO:0000256" key="6">
    <source>
        <dbReference type="ARBA" id="ARBA00022670"/>
    </source>
</evidence>
<dbReference type="GO" id="GO:0008237">
    <property type="term" value="F:metallopeptidase activity"/>
    <property type="evidence" value="ECO:0007669"/>
    <property type="project" value="UniProtKB-KW"/>
</dbReference>
<sequence length="498" mass="55669">MTSPRPHPAPRTPRSRPARARLRSRLTATAAVAVSLGLVASAPQPEALGLGDRLFPTLGNPGYDVLRYAVDLRYSGDNTRPLEAGTRITARVTGERMERLNLDFANGTVRETRIDGERVPWTSAGEDLVLTPGRELKRGDVVRIDVRHTSPTSGARPSGWIRTERDGLVMANQADAAHRVFPANDHPSDKARFTFRITAPTGFTAVANGRRVGERTSGDTVTRTYRTVRPMATELAQVAIGRSVVVRDEGPGGLPLRHVVPEQHRAALEPWLKRTPEHLRWMREKVGAYPFENYGLLVAEADLGFALETQTLSLFSVDFLTNTRYPAWYREAVMIHELAHHWYGNSVSPRRWDDLWLGEGHATWYEWHWAAEHGGPSLSRLARTAYEASDTWRRDYGPPARIHRPEDDDKLGIFRPVVYEGSAVALYALRQRIGAPAFDELQRTWVERHAHGVASTADFVALASEVAGEDLTTFLHAWLYGERTPPMPGHPDWRSTAS</sequence>
<keyword evidence="17" id="KW-1185">Reference proteome</keyword>
<dbReference type="GO" id="GO:0016285">
    <property type="term" value="F:alanyl aminopeptidase activity"/>
    <property type="evidence" value="ECO:0007669"/>
    <property type="project" value="UniProtKB-EC"/>
</dbReference>
<evidence type="ECO:0000256" key="11">
    <source>
        <dbReference type="ARBA" id="ARBA00029811"/>
    </source>
</evidence>
<dbReference type="InterPro" id="IPR045357">
    <property type="entry name" value="Aminopeptidase_N-like_N"/>
</dbReference>
<feature type="domain" description="Peptidase M1 membrane alanine aminopeptidase" evidence="14">
    <location>
        <begin position="279"/>
        <end position="478"/>
    </location>
</feature>
<keyword evidence="8" id="KW-0378">Hydrolase</keyword>
<dbReference type="EMBL" id="JACXYU010000006">
    <property type="protein sequence ID" value="MBD3932610.1"/>
    <property type="molecule type" value="Genomic_DNA"/>
</dbReference>
<dbReference type="CDD" id="cd09603">
    <property type="entry name" value="M1_APN_like"/>
    <property type="match status" value="1"/>
</dbReference>
<gene>
    <name evidence="16" type="ORF">IF129_13745</name>
</gene>
<dbReference type="GO" id="GO:0006508">
    <property type="term" value="P:proteolysis"/>
    <property type="evidence" value="ECO:0007669"/>
    <property type="project" value="UniProtKB-KW"/>
</dbReference>
<evidence type="ECO:0000256" key="8">
    <source>
        <dbReference type="ARBA" id="ARBA00022801"/>
    </source>
</evidence>
<evidence type="ECO:0000256" key="12">
    <source>
        <dbReference type="ARBA" id="ARBA00031533"/>
    </source>
</evidence>
<evidence type="ECO:0000259" key="14">
    <source>
        <dbReference type="Pfam" id="PF01433"/>
    </source>
</evidence>
<dbReference type="Pfam" id="PF17900">
    <property type="entry name" value="Peptidase_M1_N"/>
    <property type="match status" value="1"/>
</dbReference>
<reference evidence="16" key="1">
    <citation type="submission" date="2020-09" db="EMBL/GenBank/DDBJ databases">
        <title>Secondary metabolite and genome analysis of marine Streptomyces chumphonensis KK1-2T.</title>
        <authorList>
            <person name="Phongsopitanun W."/>
            <person name="Kanchanasin P."/>
            <person name="Pittayakhajonwut P."/>
            <person name="Suwanborirux K."/>
            <person name="Tanasupawat S."/>
        </authorList>
    </citation>
    <scope>NUCLEOTIDE SEQUENCE</scope>
    <source>
        <strain evidence="16">KK1-2</strain>
    </source>
</reference>
<evidence type="ECO:0000256" key="4">
    <source>
        <dbReference type="ARBA" id="ARBA00012564"/>
    </source>
</evidence>
<evidence type="ECO:0000259" key="15">
    <source>
        <dbReference type="Pfam" id="PF17900"/>
    </source>
</evidence>
<feature type="region of interest" description="Disordered" evidence="13">
    <location>
        <begin position="1"/>
        <end position="20"/>
    </location>
</feature>
<organism evidence="16 17">
    <name type="scientific">Streptomyces chumphonensis</name>
    <dbReference type="NCBI Taxonomy" id="1214925"/>
    <lineage>
        <taxon>Bacteria</taxon>
        <taxon>Bacillati</taxon>
        <taxon>Actinomycetota</taxon>
        <taxon>Actinomycetes</taxon>
        <taxon>Kitasatosporales</taxon>
        <taxon>Streptomycetaceae</taxon>
        <taxon>Streptomyces</taxon>
    </lineage>
</organism>
<dbReference type="SUPFAM" id="SSF63737">
    <property type="entry name" value="Leukotriene A4 hydrolase N-terminal domain"/>
    <property type="match status" value="1"/>
</dbReference>
<keyword evidence="9" id="KW-0862">Zinc</keyword>
<dbReference type="Gene3D" id="2.60.40.1730">
    <property type="entry name" value="tricorn interacting facor f3 domain"/>
    <property type="match status" value="1"/>
</dbReference>
<feature type="domain" description="Aminopeptidase N-like N-terminal" evidence="15">
    <location>
        <begin position="173"/>
        <end position="233"/>
    </location>
</feature>
<accession>A0A927ID73</accession>
<keyword evidence="6" id="KW-0645">Protease</keyword>
<dbReference type="Gene3D" id="1.10.390.10">
    <property type="entry name" value="Neutral Protease Domain 2"/>
    <property type="match status" value="1"/>
</dbReference>
<dbReference type="PANTHER" id="PTHR11533:SF297">
    <property type="entry name" value="AMINOPEPTIDASE N"/>
    <property type="match status" value="1"/>
</dbReference>
<comment type="caution">
    <text evidence="16">The sequence shown here is derived from an EMBL/GenBank/DDBJ whole genome shotgun (WGS) entry which is preliminary data.</text>
</comment>
<dbReference type="InterPro" id="IPR001930">
    <property type="entry name" value="Peptidase_M1"/>
</dbReference>
<evidence type="ECO:0000256" key="5">
    <source>
        <dbReference type="ARBA" id="ARBA00015611"/>
    </source>
</evidence>
<dbReference type="Proteomes" id="UP000632289">
    <property type="component" value="Unassembled WGS sequence"/>
</dbReference>
<protein>
    <recommendedName>
        <fullName evidence="5">Aminopeptidase N</fullName>
        <ecNumber evidence="4">3.4.11.2</ecNumber>
    </recommendedName>
    <alternativeName>
        <fullName evidence="11">Alanine aminopeptidase</fullName>
    </alternativeName>
    <alternativeName>
        <fullName evidence="12">Lysyl aminopeptidase</fullName>
    </alternativeName>
</protein>
<dbReference type="PANTHER" id="PTHR11533">
    <property type="entry name" value="PROTEASE M1 ZINC METALLOPROTEASE"/>
    <property type="match status" value="1"/>
</dbReference>
<dbReference type="InterPro" id="IPR027268">
    <property type="entry name" value="Peptidase_M4/M1_CTD_sf"/>
</dbReference>
<dbReference type="EC" id="3.4.11.2" evidence="4"/>
<evidence type="ECO:0000313" key="17">
    <source>
        <dbReference type="Proteomes" id="UP000632289"/>
    </source>
</evidence>
<dbReference type="InterPro" id="IPR050344">
    <property type="entry name" value="Peptidase_M1_aminopeptidases"/>
</dbReference>
<dbReference type="GO" id="GO:0008270">
    <property type="term" value="F:zinc ion binding"/>
    <property type="evidence" value="ECO:0007669"/>
    <property type="project" value="InterPro"/>
</dbReference>
<proteinExistence type="inferred from homology"/>
<evidence type="ECO:0000256" key="3">
    <source>
        <dbReference type="ARBA" id="ARBA00010136"/>
    </source>
</evidence>
<keyword evidence="7" id="KW-0479">Metal-binding</keyword>
<comment type="cofactor">
    <cofactor evidence="2">
        <name>Zn(2+)</name>
        <dbReference type="ChEBI" id="CHEBI:29105"/>
    </cofactor>
</comment>
<dbReference type="InterPro" id="IPR042097">
    <property type="entry name" value="Aminopeptidase_N-like_N_sf"/>
</dbReference>
<evidence type="ECO:0000256" key="13">
    <source>
        <dbReference type="SAM" id="MobiDB-lite"/>
    </source>
</evidence>
<dbReference type="SUPFAM" id="SSF55486">
    <property type="entry name" value="Metalloproteases ('zincins'), catalytic domain"/>
    <property type="match status" value="1"/>
</dbReference>